<evidence type="ECO:0000313" key="3">
    <source>
        <dbReference type="Proteomes" id="UP000664940"/>
    </source>
</evidence>
<dbReference type="EMBL" id="JABVXQ010000003">
    <property type="protein sequence ID" value="KAF6120032.1"/>
    <property type="molecule type" value="Genomic_DNA"/>
</dbReference>
<evidence type="ECO:0000256" key="1">
    <source>
        <dbReference type="SAM" id="MobiDB-lite"/>
    </source>
</evidence>
<dbReference type="Proteomes" id="UP000664940">
    <property type="component" value="Unassembled WGS sequence"/>
</dbReference>
<sequence>MGLALHVSRLRSLPPGISSAEGKRVLVAGGRRSPVGAKGARGQWGQREGLGQRERSRQRCLAAGDKDRGRKHLPAQSWPPQCWVPEQPSLPVPAPPFSLDPPINVTGCRWQQAHWMAGSLTWEAGSCPPPSVCLVRGSSFWTALHPSPAEGESPAFVVDHVGTWGPCQHR</sequence>
<evidence type="ECO:0000313" key="2">
    <source>
        <dbReference type="EMBL" id="KAF6120032.1"/>
    </source>
</evidence>
<organism evidence="2 3">
    <name type="scientific">Phyllostomus discolor</name>
    <name type="common">pale spear-nosed bat</name>
    <dbReference type="NCBI Taxonomy" id="89673"/>
    <lineage>
        <taxon>Eukaryota</taxon>
        <taxon>Metazoa</taxon>
        <taxon>Chordata</taxon>
        <taxon>Craniata</taxon>
        <taxon>Vertebrata</taxon>
        <taxon>Euteleostomi</taxon>
        <taxon>Mammalia</taxon>
        <taxon>Eutheria</taxon>
        <taxon>Laurasiatheria</taxon>
        <taxon>Chiroptera</taxon>
        <taxon>Yangochiroptera</taxon>
        <taxon>Phyllostomidae</taxon>
        <taxon>Phyllostominae</taxon>
        <taxon>Phyllostomus</taxon>
    </lineage>
</organism>
<proteinExistence type="predicted"/>
<dbReference type="AlphaFoldDB" id="A0A834AYB1"/>
<comment type="caution">
    <text evidence="2">The sequence shown here is derived from an EMBL/GenBank/DDBJ whole genome shotgun (WGS) entry which is preliminary data.</text>
</comment>
<accession>A0A834AYB1</accession>
<gene>
    <name evidence="2" type="ORF">HJG60_010360</name>
</gene>
<reference evidence="2 3" key="1">
    <citation type="journal article" date="2020" name="Nature">
        <title>Six reference-quality genomes reveal evolution of bat adaptations.</title>
        <authorList>
            <person name="Jebb D."/>
            <person name="Huang Z."/>
            <person name="Pippel M."/>
            <person name="Hughes G.M."/>
            <person name="Lavrichenko K."/>
            <person name="Devanna P."/>
            <person name="Winkler S."/>
            <person name="Jermiin L.S."/>
            <person name="Skirmuntt E.C."/>
            <person name="Katzourakis A."/>
            <person name="Burkitt-Gray L."/>
            <person name="Ray D.A."/>
            <person name="Sullivan K.A.M."/>
            <person name="Roscito J.G."/>
            <person name="Kirilenko B.M."/>
            <person name="Davalos L.M."/>
            <person name="Corthals A.P."/>
            <person name="Power M.L."/>
            <person name="Jones G."/>
            <person name="Ransome R.D."/>
            <person name="Dechmann D.K.N."/>
            <person name="Locatelli A.G."/>
            <person name="Puechmaille S.J."/>
            <person name="Fedrigo O."/>
            <person name="Jarvis E.D."/>
            <person name="Hiller M."/>
            <person name="Vernes S.C."/>
            <person name="Myers E.W."/>
            <person name="Teeling E.C."/>
        </authorList>
    </citation>
    <scope>NUCLEOTIDE SEQUENCE [LARGE SCALE GENOMIC DNA]</scope>
    <source>
        <strain evidence="2">Bat1K_MPI-CBG_1</strain>
    </source>
</reference>
<feature type="region of interest" description="Disordered" evidence="1">
    <location>
        <begin position="31"/>
        <end position="56"/>
    </location>
</feature>
<name>A0A834AYB1_9CHIR</name>
<protein>
    <submittedName>
        <fullName evidence="2">Uncharacterized protein</fullName>
    </submittedName>
</protein>